<feature type="compositionally biased region" description="Polar residues" evidence="1">
    <location>
        <begin position="488"/>
        <end position="497"/>
    </location>
</feature>
<organism evidence="2 3">
    <name type="scientific">Lentinula raphanica</name>
    <dbReference type="NCBI Taxonomy" id="153919"/>
    <lineage>
        <taxon>Eukaryota</taxon>
        <taxon>Fungi</taxon>
        <taxon>Dikarya</taxon>
        <taxon>Basidiomycota</taxon>
        <taxon>Agaricomycotina</taxon>
        <taxon>Agaricomycetes</taxon>
        <taxon>Agaricomycetidae</taxon>
        <taxon>Agaricales</taxon>
        <taxon>Marasmiineae</taxon>
        <taxon>Omphalotaceae</taxon>
        <taxon>Lentinula</taxon>
    </lineage>
</organism>
<evidence type="ECO:0000313" key="2">
    <source>
        <dbReference type="EMBL" id="KAJ3833816.1"/>
    </source>
</evidence>
<feature type="compositionally biased region" description="Basic and acidic residues" evidence="1">
    <location>
        <begin position="266"/>
        <end position="278"/>
    </location>
</feature>
<evidence type="ECO:0000313" key="3">
    <source>
        <dbReference type="Proteomes" id="UP001163846"/>
    </source>
</evidence>
<evidence type="ECO:0000256" key="1">
    <source>
        <dbReference type="SAM" id="MobiDB-lite"/>
    </source>
</evidence>
<feature type="region of interest" description="Disordered" evidence="1">
    <location>
        <begin position="414"/>
        <end position="521"/>
    </location>
</feature>
<feature type="compositionally biased region" description="Polar residues" evidence="1">
    <location>
        <begin position="453"/>
        <end position="468"/>
    </location>
</feature>
<feature type="compositionally biased region" description="Basic and acidic residues" evidence="1">
    <location>
        <begin position="329"/>
        <end position="340"/>
    </location>
</feature>
<gene>
    <name evidence="2" type="ORF">F5878DRAFT_632030</name>
</gene>
<feature type="region of interest" description="Disordered" evidence="1">
    <location>
        <begin position="194"/>
        <end position="218"/>
    </location>
</feature>
<protein>
    <submittedName>
        <fullName evidence="2">Uncharacterized protein</fullName>
    </submittedName>
</protein>
<comment type="caution">
    <text evidence="2">The sequence shown here is derived from an EMBL/GenBank/DDBJ whole genome shotgun (WGS) entry which is preliminary data.</text>
</comment>
<dbReference type="AlphaFoldDB" id="A0AA38P062"/>
<feature type="compositionally biased region" description="Polar residues" evidence="1">
    <location>
        <begin position="279"/>
        <end position="289"/>
    </location>
</feature>
<feature type="region of interest" description="Disordered" evidence="1">
    <location>
        <begin position="238"/>
        <end position="289"/>
    </location>
</feature>
<reference evidence="2" key="1">
    <citation type="submission" date="2022-08" db="EMBL/GenBank/DDBJ databases">
        <authorList>
            <consortium name="DOE Joint Genome Institute"/>
            <person name="Min B."/>
            <person name="Riley R."/>
            <person name="Sierra-Patev S."/>
            <person name="Naranjo-Ortiz M."/>
            <person name="Looney B."/>
            <person name="Konkel Z."/>
            <person name="Slot J.C."/>
            <person name="Sakamoto Y."/>
            <person name="Steenwyk J.L."/>
            <person name="Rokas A."/>
            <person name="Carro J."/>
            <person name="Camarero S."/>
            <person name="Ferreira P."/>
            <person name="Molpeceres G."/>
            <person name="Ruiz-Duenas F.J."/>
            <person name="Serrano A."/>
            <person name="Henrissat B."/>
            <person name="Drula E."/>
            <person name="Hughes K.W."/>
            <person name="Mata J.L."/>
            <person name="Ishikawa N.K."/>
            <person name="Vargas-Isla R."/>
            <person name="Ushijima S."/>
            <person name="Smith C.A."/>
            <person name="Ahrendt S."/>
            <person name="Andreopoulos W."/>
            <person name="He G."/>
            <person name="Labutti K."/>
            <person name="Lipzen A."/>
            <person name="Ng V."/>
            <person name="Sandor L."/>
            <person name="Barry K."/>
            <person name="Martinez A.T."/>
            <person name="Xiao Y."/>
            <person name="Gibbons J.G."/>
            <person name="Terashima K."/>
            <person name="Hibbett D.S."/>
            <person name="Grigoriev I.V."/>
        </authorList>
    </citation>
    <scope>NUCLEOTIDE SEQUENCE</scope>
    <source>
        <strain evidence="2">TFB9207</strain>
    </source>
</reference>
<feature type="compositionally biased region" description="Basic and acidic residues" evidence="1">
    <location>
        <begin position="499"/>
        <end position="514"/>
    </location>
</feature>
<dbReference type="EMBL" id="MU806629">
    <property type="protein sequence ID" value="KAJ3833816.1"/>
    <property type="molecule type" value="Genomic_DNA"/>
</dbReference>
<keyword evidence="3" id="KW-1185">Reference proteome</keyword>
<proteinExistence type="predicted"/>
<feature type="region of interest" description="Disordered" evidence="1">
    <location>
        <begin position="328"/>
        <end position="355"/>
    </location>
</feature>
<name>A0AA38P062_9AGAR</name>
<feature type="compositionally biased region" description="Polar residues" evidence="1">
    <location>
        <begin position="194"/>
        <end position="217"/>
    </location>
</feature>
<sequence>MMKPNKLKAPKFKIKEYKNPGYSKYVVVTNPWSKPTGPNGHRRRENPEMVKERFANTIGGWFEKMTGKRVETIYFQSTKEFIIVELDNSVDVDTILGAHHTQDFFKDSMREDISEIYVYNYQHQGCPNTILKWESISPNYDATDLTKLRVKEKAEYPPPRMPKLSKPPTHFAQKLTSEIQELVAARRASYEQSLAPSSSIQTSLPLNQHDSSTSESAELTAIPQSAFIPYAPPTALAAMRSSTTQDPRLVRSLQRDNRSVTLSEEPNSHRVDAGRRAEPSSTGRHTTEVNSETIVEIKPGHSAKTQTPALEDAASNFLNTLGRELSLSIREEPDLERRDSPIPSTSRQPKTESFEDVKPKIEEAPVSHEEYIRLWHLAESVRRRAEAQNDQLLEPKKEFDTVVKIENGEDRIGRWNSSHSLKQAKDKGSEFEGLTSPKQEQEIEPSFELSSDRYMSSTVSSRDVQGNQAMKMDPGDVQESLRNRNQFREPSTISFSSPRYERHHEPVSPGDRRSVSSSGTFIKVEEHYDQISSRGRSHENEEYRSLGVFRAMKRERDDDELEIERQGRLKGSRNQYESGPMLSSRMNGYEAQRNSRGYDSLGIKRVKSEY</sequence>
<dbReference type="Proteomes" id="UP001163846">
    <property type="component" value="Unassembled WGS sequence"/>
</dbReference>
<feature type="region of interest" description="Disordered" evidence="1">
    <location>
        <begin position="554"/>
        <end position="610"/>
    </location>
</feature>
<accession>A0AA38P062</accession>